<feature type="region of interest" description="Disordered" evidence="1">
    <location>
        <begin position="2465"/>
        <end position="2485"/>
    </location>
</feature>
<dbReference type="Proteomes" id="UP000241089">
    <property type="component" value="Segment"/>
</dbReference>
<evidence type="ECO:0000313" key="7">
    <source>
        <dbReference type="Proteomes" id="UP000241089"/>
    </source>
</evidence>
<sequence length="2702" mass="293614">MAQNTNLNVTPYYDDFDKDKNFYRVLFRPGFPIQARELSTMQSILQNQVEGIGTHLFKDGAMVIPGQVGYDLDVQAVLLQESFLGSDVETYRTQLTGTIIEGLTTGVKAKVLYSISASESERGYITLYVKYIDSGDTTSSTGLKTFQINEQLITDKEITFGSTLIEIGTPFAQLLPVNATAVGSTAYISEGVYYIRGHFVNVPSSYIILDQYGSNPSYRVGLDVLESIVTPEDDESLNDNAAGTSNYSAPGAHRFKIQTQFVKKLITDEADKDFIELLRINQSRIENFVERTEYSELEKSMARRTFEESGDYVIDTFDVKAREHLNDGFNNGVYTKGMTSPDGNDASDEKLAIEVSPGKAYIRGYRTEFISPQYVDVDKPRDFDTRENGIINFNLGNFVKVYDVHGWPEVSGDGVTDAYQILDLYDDWSPNATTAPKSGANRIGRCRIIQLQKTSSALAATSPFGTSPTVPGGVYNLHFMDVQMFTVLNITDPINYISGTKIVGGTSGASGFIADTGNNTHYIYLEHVDGVFTNGEKLQINGRDVGTLDAAHSYRLADVRSSFGKDGSNNVRFGCNWILNDSRPIESSSLNTNETTGNILTLDTIVGGTGYAAGSGIATTGGNGSNATVDIAVTNGVVTGVTLNNAGTGYDIDETLTITNANASGVNTLSSISTAGTGYTAGTGIATTNNGSGTNLTVDITVNAAGAVQTVAVNNDGSGYVAGNTVTVTNANATGVSAVDTISGADSSRTAGTYTIGASDYSVSPSSGRSGATFQVVVNGAGAATVTVTGSGTGYAVDDTFTIADAQLGSGGGAALTFDASALHGNGCTFNVGSIHGNGATFDVASVGRETITGFRTRYEKDLRPGDVITPTLSDVEGTNTIRVKRVDPTNIATTKDNKRSTILDGDAIFNYADQIARLDNTLKVGTVTAGEYSEFVRLRPFVFQKDYQNGELSFDLPEDVMRSLDDESFFVFRNFASKTVTSGSITFTLPESESFAALSGDHYILTIIDNGGSGVYSNGQNVDIDAEVDAGNLVTSFGSDNQSFSITGLGNVATVTLTALISKNTVAKKIKTASKMQSLKVFKTTEDLVEQPTGLTYSALYGTRVEDLDISFGINDVYNVHAIYESFDENDASSPYVVLTESVFFAASTLIIGKTSGARGRVISFSNADLKLYYVALNEIPFIVGETINGENTSGDAITGIIDDDEDSIFAGSKVITDQFSLEAGQRMNFYDVSKLVRLPSTVAPTRRLLVIFDYFSHEASGDYFSAQSYSGITYKEIPNYKVDGSIKYIRDQIDFRPAVKELRNGQGTVSAPFYVNCTTFDFVSRVFDTASGAGASTIFDIMEVDSSFRADYSWYLPRIDKLYLSHDGKLVMSKGVSGYFLIPPPKVDNAMLLASIEYKPYVFDPERDVLITTEVIRRYTMKDIGDLETRLTHVEYYTSLSLLESQAENTKTYDENGFDRLKNGYVVDDFTDHTTGDVFSPDYKCSLDFREGQLRPQHYTTNVALQFNESDSTNVVKTEGNVIMLPYEDTAVITQPYASRSENVNPFNVFTFIGRIDLTPASDDWIDIERLPARVENIEGDFSSVSRDLQVDQNGFAPIQWGSWQTNWTGETLTSRTQATSTSGTYGIGRQLGRAGHGQRRQGLFYLHERRTFRVVNNQARQGVRTRVVPKIERRSLGDTVLSRSTIPWIRSRNIGFNVDRLKPRTRMYTFFDGIDVTTYITPKVIELIKNSSTDSRTNETPFVVGETVIGQSSNCQLKVVAPNDGYKTNPYGKGTETLPETYSSQTVYLNHDITAISETVSPDFFGNMQVGEILVGQTSGARAVVQDRRLLTDNVGNIQGTFFVPSPKNDANPRWATGTRTFRFTTSEANSKLVGAVDSSADTTYSATGTLQTVQENVLAVRNAEIVRDTVSEDRVVQTTRTETRQIGWYDPLAQSFIVEEEGGMFLSSVEIFFRTKDDNIPISMQIRTMENGYPTKTILPFSDTTITPDQVDISETAAVPTRFTFKAPVYIKSSVEYCFVLLSDSNEYQVWISRMGDVDVTGTRTISEQPYAGVLFKSQNASTWTADQYEDLKFTVYRANFTATQGTVALNNAPQGKGNNGIHNLIDNPIQTIKPKLVLSAGLAASQYTYSIGARLLQETSNAEATVVSSTTSSSAVDTITVNDVTGNWLQGTSTTFRIRSSEAIATMVVGNVSGTLEVGDIVTGATSASVGVVKTWDGASNLVLHYITGAFTDTETLNEGGGWTATVTSSIESGDSFGGYLPTAPTYATDEKEILVYHRNHGMHNRTNNVSIEGVVSEVSPTTLTSALVAAATSITVDSAITFHTVVNGAAVSNTNPGYVKIGDEIIKYSSISSDGKTIAVATGGRGANNTVDTTHVSGTVVECYNLDGIPLIDINKTHTSLECPWIDTYMLQMQGVANNGIRAGGNRVFASQNVQFETLTPTVSVMNMPETEITARINTTSATSVGDGGGEGASSPRDQASFVNDGVYVPITLNDQNFFPNPRMVCSEVNENAKLDGEKSLTMLIDLSTTKASLSPVVDLDRCSLITTTNRINEWPGGTSPYGQQGQIDRSQDVSTLPIGDQNDCVYITRLARLIRESRSLRIDFQMSRPPEADVRIYYRAFDTGTSEDIDSIGWTQFEKALQYDDSPSEEILWKDYYYEVSGLNFNAFQIKIVMRSSSQAKVPLIADLRAIALAT</sequence>
<evidence type="ECO:0000259" key="2">
    <source>
        <dbReference type="Pfam" id="PF16075"/>
    </source>
</evidence>
<keyword evidence="8" id="KW-1185">Reference proteome</keyword>
<evidence type="ECO:0000313" key="4">
    <source>
        <dbReference type="EMBL" id="AOV61129.1"/>
    </source>
</evidence>
<evidence type="ECO:0000313" key="5">
    <source>
        <dbReference type="EMBL" id="AOV61343.1"/>
    </source>
</evidence>
<proteinExistence type="predicted"/>
<name>A0A1D8KQF7_9CAUD</name>
<organism evidence="3 8">
    <name type="scientific">Synechococcus phage S-CAM22</name>
    <dbReference type="NCBI Taxonomy" id="1883365"/>
    <lineage>
        <taxon>Viruses</taxon>
        <taxon>Duplodnaviria</taxon>
        <taxon>Heunggongvirae</taxon>
        <taxon>Uroviricota</taxon>
        <taxon>Caudoviricetes</taxon>
        <taxon>Pantevenvirales</taxon>
        <taxon>Kyanoviridae</taxon>
        <taxon>Alisovirus</taxon>
        <taxon>Alisovirus socal22</taxon>
    </lineage>
</organism>
<dbReference type="GeneID" id="30306153"/>
<dbReference type="EMBL" id="KU686207">
    <property type="protein sequence ID" value="AOV60915.1"/>
    <property type="molecule type" value="Genomic_DNA"/>
</dbReference>
<evidence type="ECO:0000313" key="6">
    <source>
        <dbReference type="Proteomes" id="UP000202158"/>
    </source>
</evidence>
<feature type="domain" description="DUF4815" evidence="2">
    <location>
        <begin position="12"/>
        <end position="82"/>
    </location>
</feature>
<dbReference type="KEGG" id="vg:30306153"/>
<reference evidence="6 7" key="1">
    <citation type="journal article" date="2016" name="Virology">
        <title>The genomic content and context of auxiliary metabolic genes in marine cyanomyoviruses.</title>
        <authorList>
            <person name="Crummett L.T."/>
            <person name="Puxty R.J."/>
            <person name="Weihe C."/>
            <person name="Marston M.F."/>
            <person name="Martiny J.B."/>
        </authorList>
    </citation>
    <scope>NUCLEOTIDE SEQUENCE [LARGE SCALE GENOMIC DNA]</scope>
    <source>
        <strain evidence="3">0210CC35</strain>
        <strain evidence="4">0310NB44</strain>
        <strain evidence="5">1209TA19</strain>
    </source>
</reference>
<dbReference type="Pfam" id="PF16075">
    <property type="entry name" value="DUF4815"/>
    <property type="match status" value="3"/>
</dbReference>
<dbReference type="EMBL" id="KU686208">
    <property type="protein sequence ID" value="AOV61129.1"/>
    <property type="molecule type" value="Genomic_DNA"/>
</dbReference>
<dbReference type="EMBL" id="KU686209">
    <property type="protein sequence ID" value="AOV61343.1"/>
    <property type="molecule type" value="Genomic_DNA"/>
</dbReference>
<evidence type="ECO:0000313" key="3">
    <source>
        <dbReference type="EMBL" id="AOV60915.1"/>
    </source>
</evidence>
<accession>A0A1D8KQF7</accession>
<feature type="domain" description="DUF4815" evidence="2">
    <location>
        <begin position="185"/>
        <end position="329"/>
    </location>
</feature>
<dbReference type="Proteomes" id="UP000202158">
    <property type="component" value="Segment"/>
</dbReference>
<gene>
    <name evidence="3" type="ORF">C350210_083</name>
    <name evidence="4" type="ORF">N440310_083</name>
    <name evidence="5" type="ORF">T191209_083</name>
</gene>
<evidence type="ECO:0000313" key="8">
    <source>
        <dbReference type="Proteomes" id="UP000241975"/>
    </source>
</evidence>
<evidence type="ECO:0000256" key="1">
    <source>
        <dbReference type="SAM" id="MobiDB-lite"/>
    </source>
</evidence>
<dbReference type="RefSeq" id="YP_009320995.1">
    <property type="nucleotide sequence ID" value="NC_031903.1"/>
</dbReference>
<feature type="domain" description="DUF4815" evidence="2">
    <location>
        <begin position="1282"/>
        <end position="1571"/>
    </location>
</feature>
<dbReference type="InterPro" id="IPR032096">
    <property type="entry name" value="DUF4815"/>
</dbReference>
<dbReference type="Proteomes" id="UP000241975">
    <property type="component" value="Segment"/>
</dbReference>
<protein>
    <submittedName>
        <fullName evidence="3">Baseplate wedge tail fiber connector</fullName>
    </submittedName>
</protein>